<keyword evidence="2" id="KW-1185">Reference proteome</keyword>
<proteinExistence type="predicted"/>
<name>A0AAQ0BXA1_9ACTO</name>
<dbReference type="RefSeq" id="WP_074633453.1">
    <property type="nucleotide sequence ID" value="NZ_CP066065.1"/>
</dbReference>
<evidence type="ECO:0000313" key="2">
    <source>
        <dbReference type="Proteomes" id="UP000595220"/>
    </source>
</evidence>
<protein>
    <submittedName>
        <fullName evidence="1">Uncharacterized protein</fullName>
    </submittedName>
</protein>
<dbReference type="AlphaFoldDB" id="A0AAQ0BXA1"/>
<accession>A0AAQ0BXA1</accession>
<gene>
    <name evidence="1" type="ORF">I6H42_07300</name>
</gene>
<reference evidence="1 2" key="1">
    <citation type="submission" date="2020-12" db="EMBL/GenBank/DDBJ databases">
        <title>FDA dAtabase for Regulatory Grade micrObial Sequences (FDA-ARGOS): Supporting development and validation of Infectious Disease Dx tests.</title>
        <authorList>
            <person name="Sproer C."/>
            <person name="Gronow S."/>
            <person name="Severitt S."/>
            <person name="Schroder I."/>
            <person name="Tallon L."/>
            <person name="Sadzewicz L."/>
            <person name="Zhao X."/>
            <person name="Boylan J."/>
            <person name="Ott S."/>
            <person name="Bowen H."/>
            <person name="Vavikolanu K."/>
            <person name="Mehta A."/>
            <person name="Aluvathingal J."/>
            <person name="Nadendla S."/>
            <person name="Lowell S."/>
            <person name="Myers T."/>
            <person name="Yan Y."/>
            <person name="Sichtig H."/>
        </authorList>
    </citation>
    <scope>NUCLEOTIDE SEQUENCE [LARGE SCALE GENOMIC DNA]</scope>
    <source>
        <strain evidence="1 2">FDAARGOS_985</strain>
    </source>
</reference>
<organism evidence="1 2">
    <name type="scientific">Schaalia meyeri</name>
    <dbReference type="NCBI Taxonomy" id="52773"/>
    <lineage>
        <taxon>Bacteria</taxon>
        <taxon>Bacillati</taxon>
        <taxon>Actinomycetota</taxon>
        <taxon>Actinomycetes</taxon>
        <taxon>Actinomycetales</taxon>
        <taxon>Actinomycetaceae</taxon>
        <taxon>Schaalia</taxon>
    </lineage>
</organism>
<sequence length="181" mass="21001">MSNTISEDEFIRTLVPLLDRKIYVVSEDHVKFQSNDLNVMIHVWYEDGFYFGGSSERLSPPSTYLRADSLTPVKQWLVMDNFDLLRYCLDLKPFGISFRELLIAPHWSHRPGTTIYSVELCHNDQPTGVFTGKWSDVATKLTWFLNHTPERLLEIAHIEDVKEACQALFGTTHIPYSKNYD</sequence>
<dbReference type="EMBL" id="CP066065">
    <property type="protein sequence ID" value="QQC43583.1"/>
    <property type="molecule type" value="Genomic_DNA"/>
</dbReference>
<evidence type="ECO:0000313" key="1">
    <source>
        <dbReference type="EMBL" id="QQC43583.1"/>
    </source>
</evidence>
<dbReference type="Proteomes" id="UP000595220">
    <property type="component" value="Chromosome"/>
</dbReference>